<dbReference type="EMBL" id="JASAOK010000047">
    <property type="protein sequence ID" value="KAK6210241.1"/>
    <property type="molecule type" value="Genomic_DNA"/>
</dbReference>
<proteinExistence type="predicted"/>
<dbReference type="Proteomes" id="UP001327957">
    <property type="component" value="Unassembled WGS sequence"/>
</dbReference>
<organism evidence="1 2">
    <name type="scientific">Colletotrichum tabaci</name>
    <dbReference type="NCBI Taxonomy" id="1209068"/>
    <lineage>
        <taxon>Eukaryota</taxon>
        <taxon>Fungi</taxon>
        <taxon>Dikarya</taxon>
        <taxon>Ascomycota</taxon>
        <taxon>Pezizomycotina</taxon>
        <taxon>Sordariomycetes</taxon>
        <taxon>Hypocreomycetidae</taxon>
        <taxon>Glomerellales</taxon>
        <taxon>Glomerellaceae</taxon>
        <taxon>Colletotrichum</taxon>
        <taxon>Colletotrichum destructivum species complex</taxon>
    </lineage>
</organism>
<reference evidence="1 2" key="1">
    <citation type="submission" date="2023-04" db="EMBL/GenBank/DDBJ databases">
        <title>Colletotrichum tabacum stain YC1 causing leaf anthracnose on Nicotiana tabacum(L.) cv.</title>
        <authorList>
            <person name="Ji Z."/>
            <person name="Wang M."/>
            <person name="Zhang J."/>
            <person name="Wang N."/>
            <person name="Zhou Z."/>
        </authorList>
    </citation>
    <scope>NUCLEOTIDE SEQUENCE [LARGE SCALE GENOMIC DNA]</scope>
    <source>
        <strain evidence="1 2">YC1</strain>
    </source>
</reference>
<comment type="caution">
    <text evidence="1">The sequence shown here is derived from an EMBL/GenBank/DDBJ whole genome shotgun (WGS) entry which is preliminary data.</text>
</comment>
<keyword evidence="2" id="KW-1185">Reference proteome</keyword>
<accession>A0AAV9SZN6</accession>
<dbReference type="AlphaFoldDB" id="A0AAV9SZN6"/>
<sequence>MEYGASLCASEQEDRQGRVLLRPDKQPWNIARPSVSRFPEAGNRT</sequence>
<evidence type="ECO:0000313" key="2">
    <source>
        <dbReference type="Proteomes" id="UP001327957"/>
    </source>
</evidence>
<name>A0AAV9SZN6_9PEZI</name>
<gene>
    <name evidence="1" type="ORF">QIS74_11825</name>
</gene>
<evidence type="ECO:0000313" key="1">
    <source>
        <dbReference type="EMBL" id="KAK6210241.1"/>
    </source>
</evidence>
<protein>
    <submittedName>
        <fullName evidence="1">Uncharacterized protein</fullName>
    </submittedName>
</protein>